<protein>
    <recommendedName>
        <fullName evidence="1">TIR domain-containing protein</fullName>
    </recommendedName>
</protein>
<dbReference type="Gene3D" id="3.40.50.10140">
    <property type="entry name" value="Toll/interleukin-1 receptor homology (TIR) domain"/>
    <property type="match status" value="1"/>
</dbReference>
<organism evidence="2 3">
    <name type="scientific">Physocladia obscura</name>
    <dbReference type="NCBI Taxonomy" id="109957"/>
    <lineage>
        <taxon>Eukaryota</taxon>
        <taxon>Fungi</taxon>
        <taxon>Fungi incertae sedis</taxon>
        <taxon>Chytridiomycota</taxon>
        <taxon>Chytridiomycota incertae sedis</taxon>
        <taxon>Chytridiomycetes</taxon>
        <taxon>Chytridiales</taxon>
        <taxon>Chytriomycetaceae</taxon>
        <taxon>Physocladia</taxon>
    </lineage>
</organism>
<dbReference type="PANTHER" id="PTHR46270:SF2">
    <property type="entry name" value="TIR DOMAIN-CONTAINING PROTEIN"/>
    <property type="match status" value="1"/>
</dbReference>
<evidence type="ECO:0000259" key="1">
    <source>
        <dbReference type="Pfam" id="PF13676"/>
    </source>
</evidence>
<dbReference type="InterPro" id="IPR000157">
    <property type="entry name" value="TIR_dom"/>
</dbReference>
<dbReference type="SUPFAM" id="SSF52200">
    <property type="entry name" value="Toll/Interleukin receptor TIR domain"/>
    <property type="match status" value="1"/>
</dbReference>
<evidence type="ECO:0000313" key="2">
    <source>
        <dbReference type="EMBL" id="KAJ3083764.1"/>
    </source>
</evidence>
<accession>A0AAD5XA75</accession>
<comment type="caution">
    <text evidence="2">The sequence shown here is derived from an EMBL/GenBank/DDBJ whole genome shotgun (WGS) entry which is preliminary data.</text>
</comment>
<dbReference type="EMBL" id="JADGJH010004819">
    <property type="protein sequence ID" value="KAJ3083764.1"/>
    <property type="molecule type" value="Genomic_DNA"/>
</dbReference>
<sequence>IGKVGVGGLTKKELKRSKEPFSLATYGEDPEDEDEDVSVFQSSPGVCWTKDGIFFKVMNSLEEVSVFQVSLPLKLYHVLVVLPLSDLTTKIKSEKITVAYSQSINTPHISNAIDTLELHAASLSAAFLLQSPPGANSTAPDSSANGATTNINNNNTKLMISYSWDDKAVVHFVAQVLKDNKFEVWIDKTNMQVQLNDAIAQAINWADAVIVFISESSAKSYYCKKEISYATDRRKAIVPVRLTTLPISVYPTLDFLTAGQL</sequence>
<gene>
    <name evidence="2" type="ORF">HK100_009405</name>
</gene>
<evidence type="ECO:0000313" key="3">
    <source>
        <dbReference type="Proteomes" id="UP001211907"/>
    </source>
</evidence>
<dbReference type="Proteomes" id="UP001211907">
    <property type="component" value="Unassembled WGS sequence"/>
</dbReference>
<reference evidence="2" key="1">
    <citation type="submission" date="2020-05" db="EMBL/GenBank/DDBJ databases">
        <title>Phylogenomic resolution of chytrid fungi.</title>
        <authorList>
            <person name="Stajich J.E."/>
            <person name="Amses K."/>
            <person name="Simmons R."/>
            <person name="Seto K."/>
            <person name="Myers J."/>
            <person name="Bonds A."/>
            <person name="Quandt C.A."/>
            <person name="Barry K."/>
            <person name="Liu P."/>
            <person name="Grigoriev I."/>
            <person name="Longcore J.E."/>
            <person name="James T.Y."/>
        </authorList>
    </citation>
    <scope>NUCLEOTIDE SEQUENCE</scope>
    <source>
        <strain evidence="2">JEL0513</strain>
    </source>
</reference>
<dbReference type="GO" id="GO:0007165">
    <property type="term" value="P:signal transduction"/>
    <property type="evidence" value="ECO:0007669"/>
    <property type="project" value="InterPro"/>
</dbReference>
<dbReference type="PANTHER" id="PTHR46270">
    <property type="entry name" value="ARMADILLO-TYPE FOLD-RELATED"/>
    <property type="match status" value="1"/>
</dbReference>
<name>A0AAD5XA75_9FUNG</name>
<proteinExistence type="predicted"/>
<dbReference type="AlphaFoldDB" id="A0AAD5XA75"/>
<feature type="domain" description="TIR" evidence="1">
    <location>
        <begin position="159"/>
        <end position="244"/>
    </location>
</feature>
<feature type="non-terminal residue" evidence="2">
    <location>
        <position position="1"/>
    </location>
</feature>
<dbReference type="Pfam" id="PF13676">
    <property type="entry name" value="TIR_2"/>
    <property type="match status" value="1"/>
</dbReference>
<feature type="non-terminal residue" evidence="2">
    <location>
        <position position="261"/>
    </location>
</feature>
<dbReference type="InterPro" id="IPR035897">
    <property type="entry name" value="Toll_tir_struct_dom_sf"/>
</dbReference>
<keyword evidence="3" id="KW-1185">Reference proteome</keyword>